<dbReference type="Proteomes" id="UP000580718">
    <property type="component" value="Unassembled WGS sequence"/>
</dbReference>
<dbReference type="AlphaFoldDB" id="A0A839Y6L9"/>
<gene>
    <name evidence="1" type="ORF">FHX36_001128</name>
</gene>
<sequence>MTELPAEPASVIAARQLAEEARVRRTAVRRSPLRPAPHPVP</sequence>
<protein>
    <submittedName>
        <fullName evidence="1">Uncharacterized protein</fullName>
    </submittedName>
</protein>
<proteinExistence type="predicted"/>
<evidence type="ECO:0000313" key="1">
    <source>
        <dbReference type="EMBL" id="MBB3675393.1"/>
    </source>
</evidence>
<dbReference type="RefSeq" id="WP_258372742.1">
    <property type="nucleotide sequence ID" value="NZ_JACIBU010000001.1"/>
</dbReference>
<evidence type="ECO:0000313" key="2">
    <source>
        <dbReference type="Proteomes" id="UP000580718"/>
    </source>
</evidence>
<dbReference type="EMBL" id="JACIBU010000001">
    <property type="protein sequence ID" value="MBB3675393.1"/>
    <property type="molecule type" value="Genomic_DNA"/>
</dbReference>
<accession>A0A839Y6L9</accession>
<comment type="caution">
    <text evidence="1">The sequence shown here is derived from an EMBL/GenBank/DDBJ whole genome shotgun (WGS) entry which is preliminary data.</text>
</comment>
<organism evidence="1 2">
    <name type="scientific">Modestobacter versicolor</name>
    <dbReference type="NCBI Taxonomy" id="429133"/>
    <lineage>
        <taxon>Bacteria</taxon>
        <taxon>Bacillati</taxon>
        <taxon>Actinomycetota</taxon>
        <taxon>Actinomycetes</taxon>
        <taxon>Geodermatophilales</taxon>
        <taxon>Geodermatophilaceae</taxon>
        <taxon>Modestobacter</taxon>
    </lineage>
</organism>
<name>A0A839Y6L9_9ACTN</name>
<reference evidence="1 2" key="1">
    <citation type="submission" date="2020-08" db="EMBL/GenBank/DDBJ databases">
        <title>Sequencing the genomes of 1000 actinobacteria strains.</title>
        <authorList>
            <person name="Klenk H.-P."/>
        </authorList>
    </citation>
    <scope>NUCLEOTIDE SEQUENCE [LARGE SCALE GENOMIC DNA]</scope>
    <source>
        <strain evidence="1 2">DSM 16678</strain>
    </source>
</reference>